<gene>
    <name evidence="9" type="ORF">ABH15_07825</name>
</gene>
<feature type="transmembrane region" description="Helical" evidence="7">
    <location>
        <begin position="104"/>
        <end position="126"/>
    </location>
</feature>
<protein>
    <submittedName>
        <fullName evidence="9">Multidrug DMT transporter</fullName>
    </submittedName>
</protein>
<evidence type="ECO:0000256" key="3">
    <source>
        <dbReference type="ARBA" id="ARBA00022692"/>
    </source>
</evidence>
<dbReference type="AlphaFoldDB" id="A0A498GZX4"/>
<dbReference type="Gene3D" id="1.10.3730.20">
    <property type="match status" value="1"/>
</dbReference>
<dbReference type="InterPro" id="IPR000620">
    <property type="entry name" value="EamA_dom"/>
</dbReference>
<keyword evidence="5 7" id="KW-0472">Membrane</keyword>
<dbReference type="RefSeq" id="WP_128693813.1">
    <property type="nucleotide sequence ID" value="NZ_LHQS01000002.1"/>
</dbReference>
<feature type="compositionally biased region" description="Basic and acidic residues" evidence="6">
    <location>
        <begin position="340"/>
        <end position="351"/>
    </location>
</feature>
<comment type="caution">
    <text evidence="9">The sequence shown here is derived from an EMBL/GenBank/DDBJ whole genome shotgun (WGS) entry which is preliminary data.</text>
</comment>
<feature type="transmembrane region" description="Helical" evidence="7">
    <location>
        <begin position="220"/>
        <end position="240"/>
    </location>
</feature>
<dbReference type="SUPFAM" id="SSF103481">
    <property type="entry name" value="Multidrug resistance efflux transporter EmrE"/>
    <property type="match status" value="2"/>
</dbReference>
<dbReference type="PANTHER" id="PTHR42920:SF11">
    <property type="entry name" value="INNER MEMBRANE PROTEIN YTFF"/>
    <property type="match status" value="1"/>
</dbReference>
<evidence type="ECO:0000256" key="7">
    <source>
        <dbReference type="SAM" id="Phobius"/>
    </source>
</evidence>
<keyword evidence="2" id="KW-1003">Cell membrane</keyword>
<evidence type="ECO:0000256" key="1">
    <source>
        <dbReference type="ARBA" id="ARBA00004651"/>
    </source>
</evidence>
<feature type="domain" description="EamA" evidence="8">
    <location>
        <begin position="9"/>
        <end position="148"/>
    </location>
</feature>
<evidence type="ECO:0000313" key="9">
    <source>
        <dbReference type="EMBL" id="RXE56082.1"/>
    </source>
</evidence>
<feature type="transmembrane region" description="Helical" evidence="7">
    <location>
        <begin position="155"/>
        <end position="174"/>
    </location>
</feature>
<feature type="transmembrane region" description="Helical" evidence="7">
    <location>
        <begin position="36"/>
        <end position="56"/>
    </location>
</feature>
<evidence type="ECO:0000256" key="6">
    <source>
        <dbReference type="SAM" id="MobiDB-lite"/>
    </source>
</evidence>
<feature type="transmembrane region" description="Helical" evidence="7">
    <location>
        <begin position="76"/>
        <end position="98"/>
    </location>
</feature>
<feature type="transmembrane region" description="Helical" evidence="7">
    <location>
        <begin position="252"/>
        <end position="268"/>
    </location>
</feature>
<comment type="subcellular location">
    <subcellularLocation>
        <location evidence="1">Cell membrane</location>
        <topology evidence="1">Multi-pass membrane protein</topology>
    </subcellularLocation>
</comment>
<reference evidence="9 10" key="1">
    <citation type="journal article" date="2015" name="Int. J. Syst. Evol. Microbiol.">
        <title>Methanoculleus taiwanensis sp. nov., a methanogen isolated from deep marine sediment at the deformation front area near Taiwan.</title>
        <authorList>
            <person name="Weng C.Y."/>
            <person name="Chen S.C."/>
            <person name="Lai M.C."/>
            <person name="Wu S.Y."/>
            <person name="Lin S."/>
            <person name="Yang T.F."/>
            <person name="Chen P.C."/>
        </authorList>
    </citation>
    <scope>NUCLEOTIDE SEQUENCE [LARGE SCALE GENOMIC DNA]</scope>
    <source>
        <strain evidence="9 10">CYW4</strain>
    </source>
</reference>
<dbReference type="InterPro" id="IPR051258">
    <property type="entry name" value="Diverse_Substrate_Transporter"/>
</dbReference>
<evidence type="ECO:0000313" key="10">
    <source>
        <dbReference type="Proteomes" id="UP000290932"/>
    </source>
</evidence>
<sequence>MHSHDNRPIAAALLAAALIGLAAPLAKLLLGEVDPITLAALLYLGSGLGVFLIGGVQAARGRDRRHTEAPLRRGDLPWLFGVIISGGVVAPVLLMVSLESVPAATAAVLLNFEAVATTLIAALIFAEPVGRRIWAAMACITLSCVVLSWDPGAVLGFSLPALGILATCVLWALDNNLGQRLSGRDPFQVIAVKGIAAAAITLALAFMLGERLPDLTTASVAMLFGFVSYGGLVSVLFLLALRGMGTARAGSLLAIAPLFGVIFSFAVFPELPEILLFAAAPLMALGVWLLCSENHVHLHHHPALVHEHRHRHDDRHHDHAHAPGDPPLTPAGDHSHSHRHDPLEHDHPHRPDIHHRHTHR</sequence>
<name>A0A498GZX4_9EURY</name>
<keyword evidence="10" id="KW-1185">Reference proteome</keyword>
<feature type="transmembrane region" description="Helical" evidence="7">
    <location>
        <begin position="186"/>
        <end position="208"/>
    </location>
</feature>
<feature type="domain" description="EamA" evidence="8">
    <location>
        <begin position="161"/>
        <end position="290"/>
    </location>
</feature>
<evidence type="ECO:0000259" key="8">
    <source>
        <dbReference type="Pfam" id="PF00892"/>
    </source>
</evidence>
<dbReference type="EMBL" id="LHQS01000002">
    <property type="protein sequence ID" value="RXE56082.1"/>
    <property type="molecule type" value="Genomic_DNA"/>
</dbReference>
<dbReference type="PANTHER" id="PTHR42920">
    <property type="entry name" value="OS03G0707200 PROTEIN-RELATED"/>
    <property type="match status" value="1"/>
</dbReference>
<accession>A0A498GZX4</accession>
<dbReference type="Pfam" id="PF00892">
    <property type="entry name" value="EamA"/>
    <property type="match status" value="2"/>
</dbReference>
<dbReference type="InterPro" id="IPR037185">
    <property type="entry name" value="EmrE-like"/>
</dbReference>
<proteinExistence type="predicted"/>
<evidence type="ECO:0000256" key="4">
    <source>
        <dbReference type="ARBA" id="ARBA00022989"/>
    </source>
</evidence>
<dbReference type="GO" id="GO:0005886">
    <property type="term" value="C:plasma membrane"/>
    <property type="evidence" value="ECO:0007669"/>
    <property type="project" value="UniProtKB-SubCell"/>
</dbReference>
<organism evidence="9 10">
    <name type="scientific">Methanoculleus taiwanensis</name>
    <dbReference type="NCBI Taxonomy" id="1550565"/>
    <lineage>
        <taxon>Archaea</taxon>
        <taxon>Methanobacteriati</taxon>
        <taxon>Methanobacteriota</taxon>
        <taxon>Stenosarchaea group</taxon>
        <taxon>Methanomicrobia</taxon>
        <taxon>Methanomicrobiales</taxon>
        <taxon>Methanomicrobiaceae</taxon>
        <taxon>Methanoculleus</taxon>
    </lineage>
</organism>
<evidence type="ECO:0000256" key="2">
    <source>
        <dbReference type="ARBA" id="ARBA00022475"/>
    </source>
</evidence>
<evidence type="ECO:0000256" key="5">
    <source>
        <dbReference type="ARBA" id="ARBA00023136"/>
    </source>
</evidence>
<dbReference type="Proteomes" id="UP000290932">
    <property type="component" value="Unassembled WGS sequence"/>
</dbReference>
<dbReference type="OrthoDB" id="78162at2157"/>
<feature type="region of interest" description="Disordered" evidence="6">
    <location>
        <begin position="307"/>
        <end position="360"/>
    </location>
</feature>
<keyword evidence="3 7" id="KW-0812">Transmembrane</keyword>
<feature type="transmembrane region" description="Helical" evidence="7">
    <location>
        <begin position="133"/>
        <end position="149"/>
    </location>
</feature>
<feature type="transmembrane region" description="Helical" evidence="7">
    <location>
        <begin position="274"/>
        <end position="291"/>
    </location>
</feature>
<keyword evidence="4 7" id="KW-1133">Transmembrane helix</keyword>